<evidence type="ECO:0000313" key="2">
    <source>
        <dbReference type="Proteomes" id="UP001583172"/>
    </source>
</evidence>
<organism evidence="1 2">
    <name type="scientific">Humicola insolens</name>
    <name type="common">Soft-rot fungus</name>
    <dbReference type="NCBI Taxonomy" id="85995"/>
    <lineage>
        <taxon>Eukaryota</taxon>
        <taxon>Fungi</taxon>
        <taxon>Dikarya</taxon>
        <taxon>Ascomycota</taxon>
        <taxon>Pezizomycotina</taxon>
        <taxon>Sordariomycetes</taxon>
        <taxon>Sordariomycetidae</taxon>
        <taxon>Sordariales</taxon>
        <taxon>Chaetomiaceae</taxon>
        <taxon>Mycothermus</taxon>
    </lineage>
</organism>
<gene>
    <name evidence="1" type="ORF">VTJ49DRAFT_715</name>
</gene>
<keyword evidence="2" id="KW-1185">Reference proteome</keyword>
<dbReference type="EMBL" id="JAZGSY010000123">
    <property type="protein sequence ID" value="KAL1840185.1"/>
    <property type="molecule type" value="Genomic_DNA"/>
</dbReference>
<accession>A0ABR3VED1</accession>
<proteinExistence type="predicted"/>
<name>A0ABR3VED1_HUMIN</name>
<comment type="caution">
    <text evidence="1">The sequence shown here is derived from an EMBL/GenBank/DDBJ whole genome shotgun (WGS) entry which is preliminary data.</text>
</comment>
<dbReference type="Proteomes" id="UP001583172">
    <property type="component" value="Unassembled WGS sequence"/>
</dbReference>
<protein>
    <submittedName>
        <fullName evidence="1">Uncharacterized protein</fullName>
    </submittedName>
</protein>
<reference evidence="1 2" key="1">
    <citation type="journal article" date="2024" name="Commun. Biol.">
        <title>Comparative genomic analysis of thermophilic fungi reveals convergent evolutionary adaptations and gene losses.</title>
        <authorList>
            <person name="Steindorff A.S."/>
            <person name="Aguilar-Pontes M.V."/>
            <person name="Robinson A.J."/>
            <person name="Andreopoulos B."/>
            <person name="LaButti K."/>
            <person name="Kuo A."/>
            <person name="Mondo S."/>
            <person name="Riley R."/>
            <person name="Otillar R."/>
            <person name="Haridas S."/>
            <person name="Lipzen A."/>
            <person name="Grimwood J."/>
            <person name="Schmutz J."/>
            <person name="Clum A."/>
            <person name="Reid I.D."/>
            <person name="Moisan M.C."/>
            <person name="Butler G."/>
            <person name="Nguyen T.T.M."/>
            <person name="Dewar K."/>
            <person name="Conant G."/>
            <person name="Drula E."/>
            <person name="Henrissat B."/>
            <person name="Hansel C."/>
            <person name="Singer S."/>
            <person name="Hutchinson M.I."/>
            <person name="de Vries R.P."/>
            <person name="Natvig D.O."/>
            <person name="Powell A.J."/>
            <person name="Tsang A."/>
            <person name="Grigoriev I.V."/>
        </authorList>
    </citation>
    <scope>NUCLEOTIDE SEQUENCE [LARGE SCALE GENOMIC DNA]</scope>
    <source>
        <strain evidence="1 2">CBS 620.91</strain>
    </source>
</reference>
<evidence type="ECO:0000313" key="1">
    <source>
        <dbReference type="EMBL" id="KAL1840185.1"/>
    </source>
</evidence>
<sequence length="248" mass="27759">MADDWEDINESEVLSPSDLEWKPSPYRNEPVPIIPVRINFAKDTVLWSHRTLLQERCPKLADRIDNATLAINLSGYSAGVGHALVHFLHTWEYQRIVPTNADTDRRASRAGLMARLEACILARDLEFPAFEKKATDDLLYGIQNIGASPSLDIVKAAYPRPLSEDPEFEAVLSELSDSPILFMGDWGSLEGWLEKPRPMTPDWGEVRREHVPFAEGLRDGYRDAMIRYWNSTPGAGTSSLGSPPTPTA</sequence>